<accession>A0A1G4W2J9</accession>
<reference evidence="3 4" key="1">
    <citation type="submission" date="2016-10" db="EMBL/GenBank/DDBJ databases">
        <authorList>
            <person name="de Groot N.N."/>
        </authorList>
    </citation>
    <scope>NUCLEOTIDE SEQUENCE [LARGE SCALE GENOMIC DNA]</scope>
    <source>
        <strain evidence="3 4">CGMCC 1.3801</strain>
    </source>
</reference>
<dbReference type="AlphaFoldDB" id="A0A1G4W2J9"/>
<feature type="transmembrane region" description="Helical" evidence="1">
    <location>
        <begin position="296"/>
        <end position="319"/>
    </location>
</feature>
<feature type="transmembrane region" description="Helical" evidence="1">
    <location>
        <begin position="219"/>
        <end position="235"/>
    </location>
</feature>
<feature type="transmembrane region" description="Helical" evidence="1">
    <location>
        <begin position="108"/>
        <end position="129"/>
    </location>
</feature>
<feature type="transmembrane region" description="Helical" evidence="1">
    <location>
        <begin position="67"/>
        <end position="88"/>
    </location>
</feature>
<gene>
    <name evidence="3" type="ORF">SAMN02927925_02254</name>
</gene>
<keyword evidence="1" id="KW-1133">Transmembrane helix</keyword>
<keyword evidence="1" id="KW-0472">Membrane</keyword>
<dbReference type="EMBL" id="FMTY01000006">
    <property type="protein sequence ID" value="SCX15697.1"/>
    <property type="molecule type" value="Genomic_DNA"/>
</dbReference>
<dbReference type="STRING" id="329186.SAMN02927925_02254"/>
<evidence type="ECO:0000256" key="1">
    <source>
        <dbReference type="SAM" id="Phobius"/>
    </source>
</evidence>
<keyword evidence="1" id="KW-0812">Transmembrane</keyword>
<evidence type="ECO:0000313" key="4">
    <source>
        <dbReference type="Proteomes" id="UP000182124"/>
    </source>
</evidence>
<name>A0A1G4W2J9_9FLAO</name>
<feature type="transmembrane region" description="Helical" evidence="1">
    <location>
        <begin position="190"/>
        <end position="207"/>
    </location>
</feature>
<dbReference type="InterPro" id="IPR018677">
    <property type="entry name" value="DUF2157"/>
</dbReference>
<protein>
    <submittedName>
        <fullName evidence="3">Predicted membrane protein</fullName>
    </submittedName>
</protein>
<feature type="transmembrane region" description="Helical" evidence="1">
    <location>
        <begin position="135"/>
        <end position="153"/>
    </location>
</feature>
<feature type="transmembrane region" description="Helical" evidence="1">
    <location>
        <begin position="269"/>
        <end position="290"/>
    </location>
</feature>
<organism evidence="3 4">
    <name type="scientific">Flavobacterium saliperosum</name>
    <dbReference type="NCBI Taxonomy" id="329186"/>
    <lineage>
        <taxon>Bacteria</taxon>
        <taxon>Pseudomonadati</taxon>
        <taxon>Bacteroidota</taxon>
        <taxon>Flavobacteriia</taxon>
        <taxon>Flavobacteriales</taxon>
        <taxon>Flavobacteriaceae</taxon>
        <taxon>Flavobacterium</taxon>
    </lineage>
</organism>
<dbReference type="Pfam" id="PF09925">
    <property type="entry name" value="DUF2157"/>
    <property type="match status" value="1"/>
</dbReference>
<evidence type="ECO:0000259" key="2">
    <source>
        <dbReference type="Pfam" id="PF09925"/>
    </source>
</evidence>
<feature type="transmembrane region" description="Helical" evidence="1">
    <location>
        <begin position="158"/>
        <end position="175"/>
    </location>
</feature>
<proteinExistence type="predicted"/>
<feature type="transmembrane region" description="Helical" evidence="1">
    <location>
        <begin position="241"/>
        <end position="257"/>
    </location>
</feature>
<evidence type="ECO:0000313" key="3">
    <source>
        <dbReference type="EMBL" id="SCX15697.1"/>
    </source>
</evidence>
<sequence length="331" mass="37830">MEKQSEQAIEKLVQQGFVTEEQHTEIKNYTQLGIFSLHTELLFLLYLSVLLFTGGVGTLIYKNIDSIGHMAILAVNFVLIAVCFYFSFKKAKGFSKEEVLFENPIYDYVVLTGSILSCIFIGYLQFQYGIFGSDFSLVSLFSAVICFGIAYYFDSRMVLSMAITALAAFVGITLTPKTVFENDIYSNPTLSYYGLALGILLILWTVYSLHNNLKKHFHFVYYTFAQHLLGISIIAGLLEEHWLFFVPLLLGAVYYFYRISYQFSATSFFVFSFIYGYIGVNILLFKFISFVDTSSIIELIIMVSPIYVIGSIVLFIRLVRNFNKEKNARLQ</sequence>
<dbReference type="RefSeq" id="WP_035654434.1">
    <property type="nucleotide sequence ID" value="NZ_CBCSBQ010000019.1"/>
</dbReference>
<feature type="transmembrane region" description="Helical" evidence="1">
    <location>
        <begin position="41"/>
        <end position="61"/>
    </location>
</feature>
<dbReference type="Proteomes" id="UP000182124">
    <property type="component" value="Unassembled WGS sequence"/>
</dbReference>
<feature type="domain" description="DUF2157" evidence="2">
    <location>
        <begin position="11"/>
        <end position="158"/>
    </location>
</feature>